<reference evidence="4 5" key="1">
    <citation type="submission" date="2020-04" db="EMBL/GenBank/DDBJ databases">
        <authorList>
            <person name="De Canck E."/>
        </authorList>
    </citation>
    <scope>NUCLEOTIDE SEQUENCE [LARGE SCALE GENOMIC DNA]</scope>
    <source>
        <strain evidence="4 5">LMG 28138</strain>
    </source>
</reference>
<dbReference type="RefSeq" id="WP_175104007.1">
    <property type="nucleotide sequence ID" value="NZ_CADIKM010000004.1"/>
</dbReference>
<dbReference type="EC" id="3.2.1.23" evidence="4"/>
<feature type="domain" description="Glycoside hydrolase family 2 catalytic" evidence="3">
    <location>
        <begin position="320"/>
        <end position="444"/>
    </location>
</feature>
<dbReference type="Gene3D" id="3.20.20.80">
    <property type="entry name" value="Glycosidases"/>
    <property type="match status" value="1"/>
</dbReference>
<keyword evidence="4" id="KW-0378">Hydrolase</keyword>
<dbReference type="SUPFAM" id="SSF49303">
    <property type="entry name" value="beta-Galactosidase/glucuronidase domain"/>
    <property type="match status" value="1"/>
</dbReference>
<sequence>MDHPRPQLRRAAWTNLDGAWQFAFDNDALIDAPEVVDFDREILVPYPPEARLSGVHVTDFHRRVWYRREVVLGESPAGGAQGGGDERLLLHFGAVDFEAQVYIDDVLVGAHRGGHVPFSFDVTRFVKGSRFTVVVRADDDPFDMNKPRGKQDWKRDPHVIWYPRTTGIWRTVWLERVAASRIDRIKWQADVARWEIRADLRLLAAPLGGSVRVRLSINGRTLVDDTSLVQGGEFGRVFSLPSDHGIDNGREDWLWSPEHPQLIDAHIELRDADGHLLDTVESYTALRSVWVDGDRFTLNSRPYALRMVLDQGYWPDGLMTADSARLKRDVELIKSLGFNGARKHQKVEDPRWLYWCDVLGLAVWGEMPSAYGFSDRTVSTLIDEWQQVVERDFSHPCIVAWVPINESWGVPDLPHSQRQVALVKALYEITHAMDDTRPVVGNDGWEMPCGDLVNIHDYHHEPEVLFARYGSREAIDATLASVRPSRRRLMLDGYSAAGRPVLLTEFGGIACITEGEGWGYSVATSGEQLLERYTALLDALHRSSALSGFCYTQLTDTFLEKNGLLTDTREAKADLVGLARATLGAVAAARRDFKANPLGYNERWLAKLAATGLKG</sequence>
<dbReference type="Pfam" id="PF00703">
    <property type="entry name" value="Glyco_hydro_2"/>
    <property type="match status" value="1"/>
</dbReference>
<feature type="domain" description="Glycoside hydrolase family 2 immunoglobulin-like beta-sandwich" evidence="2">
    <location>
        <begin position="182"/>
        <end position="287"/>
    </location>
</feature>
<evidence type="ECO:0000259" key="2">
    <source>
        <dbReference type="Pfam" id="PF00703"/>
    </source>
</evidence>
<name>A0A6S7AZC5_9BURK</name>
<evidence type="ECO:0000256" key="1">
    <source>
        <dbReference type="ARBA" id="ARBA00007401"/>
    </source>
</evidence>
<dbReference type="InterPro" id="IPR051913">
    <property type="entry name" value="GH2_Domain-Containing"/>
</dbReference>
<dbReference type="Pfam" id="PF02836">
    <property type="entry name" value="Glyco_hydro_2_C"/>
    <property type="match status" value="1"/>
</dbReference>
<dbReference type="Gene3D" id="2.60.120.260">
    <property type="entry name" value="Galactose-binding domain-like"/>
    <property type="match status" value="1"/>
</dbReference>
<dbReference type="SUPFAM" id="SSF51445">
    <property type="entry name" value="(Trans)glycosidases"/>
    <property type="match status" value="1"/>
</dbReference>
<evidence type="ECO:0000259" key="3">
    <source>
        <dbReference type="Pfam" id="PF02836"/>
    </source>
</evidence>
<dbReference type="AlphaFoldDB" id="A0A6S7AZC5"/>
<comment type="similarity">
    <text evidence="1">Belongs to the glycosyl hydrolase 2 family.</text>
</comment>
<dbReference type="InterPro" id="IPR008979">
    <property type="entry name" value="Galactose-bd-like_sf"/>
</dbReference>
<dbReference type="InterPro" id="IPR017853">
    <property type="entry name" value="GH"/>
</dbReference>
<dbReference type="GO" id="GO:0004565">
    <property type="term" value="F:beta-galactosidase activity"/>
    <property type="evidence" value="ECO:0007669"/>
    <property type="project" value="UniProtKB-EC"/>
</dbReference>
<keyword evidence="4" id="KW-0326">Glycosidase</keyword>
<organism evidence="4 5">
    <name type="scientific">Pararobbsia alpina</name>
    <dbReference type="NCBI Taxonomy" id="621374"/>
    <lineage>
        <taxon>Bacteria</taxon>
        <taxon>Pseudomonadati</taxon>
        <taxon>Pseudomonadota</taxon>
        <taxon>Betaproteobacteria</taxon>
        <taxon>Burkholderiales</taxon>
        <taxon>Burkholderiaceae</taxon>
        <taxon>Pararobbsia</taxon>
    </lineage>
</organism>
<dbReference type="PANTHER" id="PTHR42732:SF3">
    <property type="entry name" value="HYDROLASE"/>
    <property type="match status" value="1"/>
</dbReference>
<dbReference type="GO" id="GO:0005975">
    <property type="term" value="P:carbohydrate metabolic process"/>
    <property type="evidence" value="ECO:0007669"/>
    <property type="project" value="InterPro"/>
</dbReference>
<protein>
    <submittedName>
        <fullName evidence="4">Beta-galactosidase</fullName>
        <ecNumber evidence="4">3.2.1.23</ecNumber>
    </submittedName>
</protein>
<keyword evidence="5" id="KW-1185">Reference proteome</keyword>
<evidence type="ECO:0000313" key="4">
    <source>
        <dbReference type="EMBL" id="CAB3781943.1"/>
    </source>
</evidence>
<gene>
    <name evidence="4" type="primary">lacZ</name>
    <name evidence="4" type="ORF">LMG28138_01400</name>
</gene>
<accession>A0A6S7AZC5</accession>
<proteinExistence type="inferred from homology"/>
<evidence type="ECO:0000313" key="5">
    <source>
        <dbReference type="Proteomes" id="UP000494115"/>
    </source>
</evidence>
<dbReference type="PANTHER" id="PTHR42732">
    <property type="entry name" value="BETA-GALACTOSIDASE"/>
    <property type="match status" value="1"/>
</dbReference>
<dbReference type="Proteomes" id="UP000494115">
    <property type="component" value="Unassembled WGS sequence"/>
</dbReference>
<dbReference type="InterPro" id="IPR006103">
    <property type="entry name" value="Glyco_hydro_2_cat"/>
</dbReference>
<dbReference type="EMBL" id="CADIKM010000004">
    <property type="protein sequence ID" value="CAB3781943.1"/>
    <property type="molecule type" value="Genomic_DNA"/>
</dbReference>
<dbReference type="InterPro" id="IPR036156">
    <property type="entry name" value="Beta-gal/glucu_dom_sf"/>
</dbReference>
<dbReference type="InterPro" id="IPR006102">
    <property type="entry name" value="Ig-like_GH2"/>
</dbReference>
<dbReference type="SUPFAM" id="SSF49785">
    <property type="entry name" value="Galactose-binding domain-like"/>
    <property type="match status" value="1"/>
</dbReference>